<accession>A0ACD1A6G1</accession>
<evidence type="ECO:0000313" key="1">
    <source>
        <dbReference type="EMBL" id="QOX61981.1"/>
    </source>
</evidence>
<reference evidence="1" key="1">
    <citation type="submission" date="2019-08" db="EMBL/GenBank/DDBJ databases">
        <title>Genome sequence of Clostridiales bacterium MT110.</title>
        <authorList>
            <person name="Cao J."/>
        </authorList>
    </citation>
    <scope>NUCLEOTIDE SEQUENCE</scope>
    <source>
        <strain evidence="1">MT110</strain>
    </source>
</reference>
<dbReference type="Proteomes" id="UP000594014">
    <property type="component" value="Chromosome"/>
</dbReference>
<name>A0ACD1A6G1_9FIRM</name>
<organism evidence="1 2">
    <name type="scientific">Anoxybacterium hadale</name>
    <dbReference type="NCBI Taxonomy" id="3408580"/>
    <lineage>
        <taxon>Bacteria</taxon>
        <taxon>Bacillati</taxon>
        <taxon>Bacillota</taxon>
        <taxon>Clostridia</taxon>
        <taxon>Peptostreptococcales</taxon>
        <taxon>Anaerovoracaceae</taxon>
        <taxon>Anoxybacterium</taxon>
    </lineage>
</organism>
<keyword evidence="2" id="KW-1185">Reference proteome</keyword>
<protein>
    <submittedName>
        <fullName evidence="1">AraC family transcriptional regulator</fullName>
    </submittedName>
</protein>
<gene>
    <name evidence="1" type="ORF">FRZ06_00730</name>
</gene>
<evidence type="ECO:0000313" key="2">
    <source>
        <dbReference type="Proteomes" id="UP000594014"/>
    </source>
</evidence>
<sequence>MYVHRNGLHQGEAVFFMRDYSFQSKFTEDEIEKTLNHYLSLQPGFDANLTFYREYQPKDKIVSKYVAYFYELHTSASKNVSIPIIPDGCMDLVFVKTDDEYKSYIIGTALKFSGLLAVKNRYVIGIRFHPGALRMFFDVDPFQILAQQIPLGAHMVKNRDINEQLYRAESSQERVTILENLLISNIKRHEKYKIVQYCVQRMVESKGLVNLNTLSDEVHYSTRYLNHLFRDYVGLSPKYLDEIIKLQTTIFLIANSSDSLCDIAFHSGFCDQSHMNRLLKKFLGGPSSTLLNQGFFTADHHVLNNIYIF</sequence>
<proteinExistence type="predicted"/>
<dbReference type="EMBL" id="CP042469">
    <property type="protein sequence ID" value="QOX61981.1"/>
    <property type="molecule type" value="Genomic_DNA"/>
</dbReference>